<reference evidence="5" key="1">
    <citation type="submission" date="2023-01" db="EMBL/GenBank/DDBJ databases">
        <title>Genome assembly of the deep-sea coral Lophelia pertusa.</title>
        <authorList>
            <person name="Herrera S."/>
            <person name="Cordes E."/>
        </authorList>
    </citation>
    <scope>NUCLEOTIDE SEQUENCE</scope>
    <source>
        <strain evidence="5">USNM1676648</strain>
        <tissue evidence="5">Polyp</tissue>
    </source>
</reference>
<proteinExistence type="predicted"/>
<accession>A0A9X0CCF2</accession>
<evidence type="ECO:0000313" key="6">
    <source>
        <dbReference type="Proteomes" id="UP001163046"/>
    </source>
</evidence>
<dbReference type="Gene3D" id="2.40.110.10">
    <property type="entry name" value="Butyryl-CoA Dehydrogenase, subunit A, domain 2"/>
    <property type="match status" value="1"/>
</dbReference>
<dbReference type="InterPro" id="IPR009100">
    <property type="entry name" value="AcylCoA_DH/oxidase_NM_dom_sf"/>
</dbReference>
<gene>
    <name evidence="5" type="ORF">OS493_034824</name>
</gene>
<keyword evidence="6" id="KW-1185">Reference proteome</keyword>
<dbReference type="InterPro" id="IPR012258">
    <property type="entry name" value="Acyl-CoA_oxidase"/>
</dbReference>
<dbReference type="Proteomes" id="UP001163046">
    <property type="component" value="Unassembled WGS sequence"/>
</dbReference>
<dbReference type="GO" id="GO:0003997">
    <property type="term" value="F:acyl-CoA oxidase activity"/>
    <property type="evidence" value="ECO:0007669"/>
    <property type="project" value="InterPro"/>
</dbReference>
<protein>
    <recommendedName>
        <fullName evidence="7">Acyl-CoA oxidase</fullName>
    </recommendedName>
</protein>
<dbReference type="GO" id="GO:0005777">
    <property type="term" value="C:peroxisome"/>
    <property type="evidence" value="ECO:0007669"/>
    <property type="project" value="InterPro"/>
</dbReference>
<dbReference type="AlphaFoldDB" id="A0A9X0CCF2"/>
<dbReference type="GO" id="GO:0033540">
    <property type="term" value="P:fatty acid beta-oxidation using acyl-CoA oxidase"/>
    <property type="evidence" value="ECO:0007669"/>
    <property type="project" value="TreeGrafter"/>
</dbReference>
<comment type="cofactor">
    <cofactor evidence="1">
        <name>FAD</name>
        <dbReference type="ChEBI" id="CHEBI:57692"/>
    </cofactor>
</comment>
<dbReference type="PANTHER" id="PTHR10909">
    <property type="entry name" value="ELECTRON TRANSPORT OXIDOREDUCTASE"/>
    <property type="match status" value="1"/>
</dbReference>
<keyword evidence="2" id="KW-0285">Flavoprotein</keyword>
<evidence type="ECO:0008006" key="7">
    <source>
        <dbReference type="Google" id="ProtNLM"/>
    </source>
</evidence>
<evidence type="ECO:0000256" key="1">
    <source>
        <dbReference type="ARBA" id="ARBA00001974"/>
    </source>
</evidence>
<dbReference type="SUPFAM" id="SSF56645">
    <property type="entry name" value="Acyl-CoA dehydrogenase NM domain-like"/>
    <property type="match status" value="1"/>
</dbReference>
<dbReference type="GO" id="GO:0055088">
    <property type="term" value="P:lipid homeostasis"/>
    <property type="evidence" value="ECO:0007669"/>
    <property type="project" value="TreeGrafter"/>
</dbReference>
<dbReference type="InterPro" id="IPR046373">
    <property type="entry name" value="Acyl-CoA_Oxase/DH_mid-dom_sf"/>
</dbReference>
<dbReference type="GO" id="GO:0005504">
    <property type="term" value="F:fatty acid binding"/>
    <property type="evidence" value="ECO:0007669"/>
    <property type="project" value="TreeGrafter"/>
</dbReference>
<dbReference type="GO" id="GO:0071949">
    <property type="term" value="F:FAD binding"/>
    <property type="evidence" value="ECO:0007669"/>
    <property type="project" value="InterPro"/>
</dbReference>
<keyword evidence="4" id="KW-0472">Membrane</keyword>
<keyword evidence="4" id="KW-0812">Transmembrane</keyword>
<evidence type="ECO:0000256" key="4">
    <source>
        <dbReference type="SAM" id="Phobius"/>
    </source>
</evidence>
<keyword evidence="3" id="KW-0274">FAD</keyword>
<keyword evidence="4" id="KW-1133">Transmembrane helix</keyword>
<name>A0A9X0CCF2_9CNID</name>
<evidence type="ECO:0000256" key="2">
    <source>
        <dbReference type="ARBA" id="ARBA00022630"/>
    </source>
</evidence>
<feature type="transmembrane region" description="Helical" evidence="4">
    <location>
        <begin position="30"/>
        <end position="52"/>
    </location>
</feature>
<evidence type="ECO:0000256" key="3">
    <source>
        <dbReference type="ARBA" id="ARBA00022827"/>
    </source>
</evidence>
<evidence type="ECO:0000313" key="5">
    <source>
        <dbReference type="EMBL" id="KAJ7321471.1"/>
    </source>
</evidence>
<dbReference type="PANTHER" id="PTHR10909:SF382">
    <property type="entry name" value="ACYL-COENZYME A OXIDASE"/>
    <property type="match status" value="1"/>
</dbReference>
<dbReference type="OrthoDB" id="538336at2759"/>
<organism evidence="5 6">
    <name type="scientific">Desmophyllum pertusum</name>
    <dbReference type="NCBI Taxonomy" id="174260"/>
    <lineage>
        <taxon>Eukaryota</taxon>
        <taxon>Metazoa</taxon>
        <taxon>Cnidaria</taxon>
        <taxon>Anthozoa</taxon>
        <taxon>Hexacorallia</taxon>
        <taxon>Scleractinia</taxon>
        <taxon>Caryophylliina</taxon>
        <taxon>Caryophylliidae</taxon>
        <taxon>Desmophyllum</taxon>
    </lineage>
</organism>
<dbReference type="EMBL" id="MU827827">
    <property type="protein sequence ID" value="KAJ7321471.1"/>
    <property type="molecule type" value="Genomic_DNA"/>
</dbReference>
<sequence>MEKTGNEARDPLTKTGDCDDGGNPRVNYGLLTFLKACILSVSAMFFTAVNAVRGLPRALTKFAVGKAFHSQGIRSSSEILKSRSQCQSSESTRHFSCSAARMDPQKLRDEWGKPSFDVPQMTHLLDHDNQEKRSKFRKIFSEDPLMTPKYNISLDEERDLALARLKKLCDQGFISVLDFRNNPLWIFAAHELAAVVDAAMATKMTVQFNLFGGTVLKLGTERHHDKLLKGIDTLQDVGCFGLTELGYGNNAVQMETTAIYDKETKEFIVNTPNPLAQKYWITNGACHAHHIIVFSQLYIDGVNQGIHGVLVPIRDEKPQCDAWSPDS</sequence>
<comment type="caution">
    <text evidence="5">The sequence shown here is derived from an EMBL/GenBank/DDBJ whole genome shotgun (WGS) entry which is preliminary data.</text>
</comment>